<comment type="caution">
    <text evidence="2">The sequence shown here is derived from an EMBL/GenBank/DDBJ whole genome shotgun (WGS) entry which is preliminary data.</text>
</comment>
<gene>
    <name evidence="2" type="ORF">FNL38_106351</name>
</gene>
<organism evidence="2">
    <name type="scientific">Nocardia globerula</name>
    <dbReference type="NCBI Taxonomy" id="1818"/>
    <lineage>
        <taxon>Bacteria</taxon>
        <taxon>Bacillati</taxon>
        <taxon>Actinomycetota</taxon>
        <taxon>Actinomycetes</taxon>
        <taxon>Mycobacteriales</taxon>
        <taxon>Nocardiaceae</taxon>
        <taxon>Nocardia</taxon>
    </lineage>
</organism>
<dbReference type="EMBL" id="VNIQ01000006">
    <property type="protein sequence ID" value="TYQ02531.1"/>
    <property type="molecule type" value="Genomic_DNA"/>
</dbReference>
<name>A0A652YML4_NOCGL</name>
<sequence length="176" mass="19216">MKESLLQYVRALGEISYDSAIVERGNELAWPLVTDHHKPDGTRIAQYRGRIHLRAHDGLLDIVIADPQVRLTGVQGQLSVAASNERSERVVVATLDVIDNSASGVRAEVRVTTAGSMLFGSNCPSGKKLSLLTIGLAHSDRHRTLFLACRRSLVNLDKSHTKATLDDFHGDVPISL</sequence>
<evidence type="ECO:0000313" key="2">
    <source>
        <dbReference type="EMBL" id="TYQ02531.1"/>
    </source>
</evidence>
<reference evidence="2" key="1">
    <citation type="submission" date="2019-07" db="EMBL/GenBank/DDBJ databases">
        <title>Genomic Encyclopedia of Type Strains, Phase IV (KMG-IV): sequencing the most valuable type-strain genomes for metagenomic binning, comparative biology and taxonomic classification.</title>
        <authorList>
            <person name="Goeker M."/>
        </authorList>
    </citation>
    <scope>NUCLEOTIDE SEQUENCE</scope>
    <source>
        <strain evidence="2">DSM 44596</strain>
    </source>
</reference>
<accession>A0A652YML4</accession>
<proteinExistence type="predicted"/>
<dbReference type="InterPro" id="IPR007331">
    <property type="entry name" value="Htaa"/>
</dbReference>
<dbReference type="AlphaFoldDB" id="A0A652YML4"/>
<evidence type="ECO:0000259" key="1">
    <source>
        <dbReference type="Pfam" id="PF04213"/>
    </source>
</evidence>
<feature type="domain" description="Htaa" evidence="1">
    <location>
        <begin position="2"/>
        <end position="133"/>
    </location>
</feature>
<dbReference type="Pfam" id="PF04213">
    <property type="entry name" value="HtaA"/>
    <property type="match status" value="1"/>
</dbReference>
<protein>
    <submittedName>
        <fullName evidence="2">Htaa protein</fullName>
    </submittedName>
</protein>